<feature type="domain" description="ParB-like N-terminal" evidence="1">
    <location>
        <begin position="17"/>
        <end position="101"/>
    </location>
</feature>
<proteinExistence type="predicted"/>
<reference evidence="2 3" key="1">
    <citation type="submission" date="2017-07" db="EMBL/GenBank/DDBJ databases">
        <title>The Complete Genome of Streptomyces asterosporus-ZSY.</title>
        <authorList>
            <person name="Zhang S."/>
        </authorList>
    </citation>
    <scope>NUCLEOTIDE SEQUENCE [LARGE SCALE GENOMIC DNA]</scope>
    <source>
        <strain evidence="2 3">DSM 41452</strain>
    </source>
</reference>
<dbReference type="InterPro" id="IPR003115">
    <property type="entry name" value="ParB_N"/>
</dbReference>
<name>A0A514JJ76_9ACTN</name>
<gene>
    <name evidence="2" type="ORF">CD934_00825</name>
</gene>
<keyword evidence="3" id="KW-1185">Reference proteome</keyword>
<accession>A0A514JJ76</accession>
<accession>A0A7W3M6V5</accession>
<dbReference type="RefSeq" id="WP_142230910.1">
    <property type="nucleotide sequence ID" value="NZ_CP022310.1"/>
</dbReference>
<dbReference type="SMART" id="SM00470">
    <property type="entry name" value="ParB"/>
    <property type="match status" value="1"/>
</dbReference>
<sequence>MPLGEDQEAHPPHDPVHLVPLDALSATAGVRRRGEDPDHVQLLLEAGTDLPPILVHRPTMQVIDGMHRLRVAALRGRTHIAVRFYDGDSADAFVLAVRQNISHGLPLSLADRTAAATRITRTHPHWSDRAIARASGLSPKTVAAIRRRSSGEIPPSNTRVGQDGRTRPLDATEGRRRAGHLIAAHPTMPLRQVAAEAGISLGTAHDVRERLRTGRSPAPARSTAPSDSHIPPAVAPAPRAPLAPAPAPALVPAPVPAGPAGTRPRTPAAVLHVLRKDPSLRLTDTGRALLRLFDAQAQLMPQWNRLVDTFPHHCADMIVDLADTYATYWQHVATHLRTASAQPDTGHRMSS</sequence>
<protein>
    <recommendedName>
        <fullName evidence="1">ParB-like N-terminal domain-containing protein</fullName>
    </recommendedName>
</protein>
<dbReference type="InterPro" id="IPR036086">
    <property type="entry name" value="ParB/Sulfiredoxin_sf"/>
</dbReference>
<evidence type="ECO:0000313" key="3">
    <source>
        <dbReference type="Proteomes" id="UP000316215"/>
    </source>
</evidence>
<dbReference type="KEGG" id="sast:CD934_00825"/>
<evidence type="ECO:0000313" key="2">
    <source>
        <dbReference type="EMBL" id="QDI67379.1"/>
    </source>
</evidence>
<dbReference type="EMBL" id="CP022310">
    <property type="protein sequence ID" value="QDI67379.1"/>
    <property type="molecule type" value="Genomic_DNA"/>
</dbReference>
<dbReference type="Proteomes" id="UP000316215">
    <property type="component" value="Chromosome"/>
</dbReference>
<organism evidence="2 3">
    <name type="scientific">Streptomyces calvus</name>
    <dbReference type="NCBI Taxonomy" id="67282"/>
    <lineage>
        <taxon>Bacteria</taxon>
        <taxon>Bacillati</taxon>
        <taxon>Actinomycetota</taxon>
        <taxon>Actinomycetes</taxon>
        <taxon>Kitasatosporales</taxon>
        <taxon>Streptomycetaceae</taxon>
        <taxon>Streptomyces</taxon>
    </lineage>
</organism>
<dbReference type="SUPFAM" id="SSF110849">
    <property type="entry name" value="ParB/Sulfiredoxin"/>
    <property type="match status" value="1"/>
</dbReference>
<evidence type="ECO:0000259" key="1">
    <source>
        <dbReference type="SMART" id="SM00470"/>
    </source>
</evidence>
<dbReference type="AlphaFoldDB" id="A0A514JJ76"/>